<gene>
    <name evidence="2" type="ORF">FA13DRAFT_1732718</name>
</gene>
<evidence type="ECO:0000256" key="1">
    <source>
        <dbReference type="SAM" id="MobiDB-lite"/>
    </source>
</evidence>
<feature type="region of interest" description="Disordered" evidence="1">
    <location>
        <begin position="47"/>
        <end position="66"/>
    </location>
</feature>
<organism evidence="2 3">
    <name type="scientific">Coprinellus micaceus</name>
    <name type="common">Glistening ink-cap mushroom</name>
    <name type="synonym">Coprinus micaceus</name>
    <dbReference type="NCBI Taxonomy" id="71717"/>
    <lineage>
        <taxon>Eukaryota</taxon>
        <taxon>Fungi</taxon>
        <taxon>Dikarya</taxon>
        <taxon>Basidiomycota</taxon>
        <taxon>Agaricomycotina</taxon>
        <taxon>Agaricomycetes</taxon>
        <taxon>Agaricomycetidae</taxon>
        <taxon>Agaricales</taxon>
        <taxon>Agaricineae</taxon>
        <taxon>Psathyrellaceae</taxon>
        <taxon>Coprinellus</taxon>
    </lineage>
</organism>
<proteinExistence type="predicted"/>
<dbReference type="EMBL" id="QPFP01000019">
    <property type="protein sequence ID" value="TEB31268.1"/>
    <property type="molecule type" value="Genomic_DNA"/>
</dbReference>
<dbReference type="Proteomes" id="UP000298030">
    <property type="component" value="Unassembled WGS sequence"/>
</dbReference>
<evidence type="ECO:0000313" key="3">
    <source>
        <dbReference type="Proteomes" id="UP000298030"/>
    </source>
</evidence>
<sequence>MELQCSGGVAVHRIRLAYASMSGGHIKPVALTRPLLSPRPYVPQLSRVNRLPSLPAPRSEHHSPYL</sequence>
<comment type="caution">
    <text evidence="2">The sequence shown here is derived from an EMBL/GenBank/DDBJ whole genome shotgun (WGS) entry which is preliminary data.</text>
</comment>
<keyword evidence="3" id="KW-1185">Reference proteome</keyword>
<protein>
    <submittedName>
        <fullName evidence="2">Uncharacterized protein</fullName>
    </submittedName>
</protein>
<reference evidence="2 3" key="1">
    <citation type="journal article" date="2019" name="Nat. Ecol. Evol.">
        <title>Megaphylogeny resolves global patterns of mushroom evolution.</title>
        <authorList>
            <person name="Varga T."/>
            <person name="Krizsan K."/>
            <person name="Foldi C."/>
            <person name="Dima B."/>
            <person name="Sanchez-Garcia M."/>
            <person name="Sanchez-Ramirez S."/>
            <person name="Szollosi G.J."/>
            <person name="Szarkandi J.G."/>
            <person name="Papp V."/>
            <person name="Albert L."/>
            <person name="Andreopoulos W."/>
            <person name="Angelini C."/>
            <person name="Antonin V."/>
            <person name="Barry K.W."/>
            <person name="Bougher N.L."/>
            <person name="Buchanan P."/>
            <person name="Buyck B."/>
            <person name="Bense V."/>
            <person name="Catcheside P."/>
            <person name="Chovatia M."/>
            <person name="Cooper J."/>
            <person name="Damon W."/>
            <person name="Desjardin D."/>
            <person name="Finy P."/>
            <person name="Geml J."/>
            <person name="Haridas S."/>
            <person name="Hughes K."/>
            <person name="Justo A."/>
            <person name="Karasinski D."/>
            <person name="Kautmanova I."/>
            <person name="Kiss B."/>
            <person name="Kocsube S."/>
            <person name="Kotiranta H."/>
            <person name="LaButti K.M."/>
            <person name="Lechner B.E."/>
            <person name="Liimatainen K."/>
            <person name="Lipzen A."/>
            <person name="Lukacs Z."/>
            <person name="Mihaltcheva S."/>
            <person name="Morgado L.N."/>
            <person name="Niskanen T."/>
            <person name="Noordeloos M.E."/>
            <person name="Ohm R.A."/>
            <person name="Ortiz-Santana B."/>
            <person name="Ovrebo C."/>
            <person name="Racz N."/>
            <person name="Riley R."/>
            <person name="Savchenko A."/>
            <person name="Shiryaev A."/>
            <person name="Soop K."/>
            <person name="Spirin V."/>
            <person name="Szebenyi C."/>
            <person name="Tomsovsky M."/>
            <person name="Tulloss R.E."/>
            <person name="Uehling J."/>
            <person name="Grigoriev I.V."/>
            <person name="Vagvolgyi C."/>
            <person name="Papp T."/>
            <person name="Martin F.M."/>
            <person name="Miettinen O."/>
            <person name="Hibbett D.S."/>
            <person name="Nagy L.G."/>
        </authorList>
    </citation>
    <scope>NUCLEOTIDE SEQUENCE [LARGE SCALE GENOMIC DNA]</scope>
    <source>
        <strain evidence="2 3">FP101781</strain>
    </source>
</reference>
<dbReference type="AlphaFoldDB" id="A0A4Y7TBG6"/>
<evidence type="ECO:0000313" key="2">
    <source>
        <dbReference type="EMBL" id="TEB31268.1"/>
    </source>
</evidence>
<accession>A0A4Y7TBG6</accession>
<name>A0A4Y7TBG6_COPMI</name>